<feature type="region of interest" description="Disordered" evidence="1">
    <location>
        <begin position="490"/>
        <end position="583"/>
    </location>
</feature>
<sequence>MMSENDKGIYTVHEVCRDDRSQLTRPVEKEGLEDTSLSPERYYPLGTKERHAFDEHMRRLRQKAVLVEKQRLFRVSHPFQPNTTTPPAPAQDTVTDKAQAKVQTPLERPIPSGVGPSSSPSNRGPVFDRLAAQALQLEMRRRHREEQQRRAEAAALHGAFQPQINHRAPIYVERLRHLDSVRVEDRLLRYGELVARERQRKQELTDLEDTLAWQSAQASLVGSGAAQTQSLEDRRRQQEEFQARNTRFLAERSKHRQRAEAAAAEAFPFHPKISATSASLDEARQRWAGNACAGKLSELLSRSVDTPGVEVSKATTNGSRRSDALYALAVSRQRHRIQNIDQSGAAQHASNEIVDKANALGDSGATHQPVTNPTSDKWIAKGAHGPFFRESFVHRQSLYEEVKREEAALRATAMQTQECSGERALVHKVDARELTQRLYYNAKRVSEDAGRRRQASVSAQECPFRPQLSPGTKYVLRHMTSRDGDVVTRLTCQHGRSASRGVRTAADSDLYRPSPHRRLPLQPISQSPSQQRQSVENSCKEVVTSPSQEKSRQPSRSPRRETRVATTNGSGDELPQQGQRRQNRLILTRDQIDSFYLRQMTAVQQRQDSIQERKESEAAQELVDCTFRPRTNTNRHVDVEGAGSAVKSTAASVKLVTGVSEFLERQALARMRKTEHDELVRAIGLPRNKGAVNNSASAGTTILSPFKLETENRRKHSPGSLTYASSLPPETRKIHDPESISLAALTTAERALCDAIEESRSHPRSGPQAPLFPLPGYLPEKKEAQHFGGAHHPEAHADRPVKLAATKPPQIVPAEDEGWDSAYTVGPGNERVSLFSLISPNAFSGRSLDTVTVDCRNERSAFAARDIKRDSVSSSALKSASASARRRNPHRSVSFAEERSEAPLAEIAHKGRNSYADPTHLAFLNGGL</sequence>
<feature type="compositionally biased region" description="Polar residues" evidence="1">
    <location>
        <begin position="564"/>
        <end position="580"/>
    </location>
</feature>
<evidence type="ECO:0000313" key="3">
    <source>
        <dbReference type="Proteomes" id="UP000674318"/>
    </source>
</evidence>
<feature type="region of interest" description="Disordered" evidence="1">
    <location>
        <begin position="446"/>
        <end position="469"/>
    </location>
</feature>
<dbReference type="Proteomes" id="UP000674318">
    <property type="component" value="Unassembled WGS sequence"/>
</dbReference>
<feature type="region of interest" description="Disordered" evidence="1">
    <location>
        <begin position="77"/>
        <end position="100"/>
    </location>
</feature>
<dbReference type="KEGG" id="phet:94286882"/>
<dbReference type="GeneID" id="94286882"/>
<reference evidence="2 3" key="1">
    <citation type="submission" date="2021-02" db="EMBL/GenBank/DDBJ databases">
        <title>Porcisia hertigi Genome sequencing and assembly.</title>
        <authorList>
            <person name="Almutairi H."/>
            <person name="Gatherer D."/>
        </authorList>
    </citation>
    <scope>NUCLEOTIDE SEQUENCE [LARGE SCALE GENOMIC DNA]</scope>
    <source>
        <strain evidence="2 3">C119</strain>
    </source>
</reference>
<dbReference type="EMBL" id="JAFJZO010000036">
    <property type="protein sequence ID" value="KAG5490634.1"/>
    <property type="molecule type" value="Genomic_DNA"/>
</dbReference>
<comment type="caution">
    <text evidence="2">The sequence shown here is derived from an EMBL/GenBank/DDBJ whole genome shotgun (WGS) entry which is preliminary data.</text>
</comment>
<feature type="compositionally biased region" description="Basic and acidic residues" evidence="1">
    <location>
        <begin position="20"/>
        <end position="32"/>
    </location>
</feature>
<name>A0A836HDN8_9TRYP</name>
<dbReference type="OrthoDB" id="273530at2759"/>
<protein>
    <submittedName>
        <fullName evidence="2">Uncharacterized protein</fullName>
    </submittedName>
</protein>
<feature type="region of interest" description="Disordered" evidence="1">
    <location>
        <begin position="709"/>
        <end position="733"/>
    </location>
</feature>
<keyword evidence="3" id="KW-1185">Reference proteome</keyword>
<dbReference type="PANTHER" id="PTHR37028:SF8">
    <property type="entry name" value="200 KDA ANTIGEN P200"/>
    <property type="match status" value="1"/>
</dbReference>
<evidence type="ECO:0000256" key="1">
    <source>
        <dbReference type="SAM" id="MobiDB-lite"/>
    </source>
</evidence>
<dbReference type="PANTHER" id="PTHR37028">
    <property type="entry name" value="UNNAMED PRODUCT-RELATED"/>
    <property type="match status" value="1"/>
</dbReference>
<feature type="region of interest" description="Disordered" evidence="1">
    <location>
        <begin position="20"/>
        <end position="41"/>
    </location>
</feature>
<feature type="compositionally biased region" description="Low complexity" evidence="1">
    <location>
        <begin position="873"/>
        <end position="883"/>
    </location>
</feature>
<dbReference type="RefSeq" id="XP_067752962.1">
    <property type="nucleotide sequence ID" value="XM_067896805.1"/>
</dbReference>
<proteinExistence type="predicted"/>
<accession>A0A836HDN8</accession>
<feature type="region of interest" description="Disordered" evidence="1">
    <location>
        <begin position="873"/>
        <end position="900"/>
    </location>
</feature>
<organism evidence="2 3">
    <name type="scientific">Porcisia hertigi</name>
    <dbReference type="NCBI Taxonomy" id="2761500"/>
    <lineage>
        <taxon>Eukaryota</taxon>
        <taxon>Discoba</taxon>
        <taxon>Euglenozoa</taxon>
        <taxon>Kinetoplastea</taxon>
        <taxon>Metakinetoplastina</taxon>
        <taxon>Trypanosomatida</taxon>
        <taxon>Trypanosomatidae</taxon>
        <taxon>Leishmaniinae</taxon>
        <taxon>Porcisia</taxon>
    </lineage>
</organism>
<dbReference type="AlphaFoldDB" id="A0A836HDN8"/>
<evidence type="ECO:0000313" key="2">
    <source>
        <dbReference type="EMBL" id="KAG5490634.1"/>
    </source>
</evidence>
<gene>
    <name evidence="2" type="ORF">JKF63_00755</name>
</gene>
<feature type="compositionally biased region" description="Low complexity" evidence="1">
    <location>
        <begin position="520"/>
        <end position="534"/>
    </location>
</feature>